<dbReference type="Proteomes" id="UP000256899">
    <property type="component" value="Unassembled WGS sequence"/>
</dbReference>
<dbReference type="RefSeq" id="WP_116018155.1">
    <property type="nucleotide sequence ID" value="NZ_QUOT01000001.1"/>
</dbReference>
<reference evidence="2" key="1">
    <citation type="submission" date="2018-08" db="EMBL/GenBank/DDBJ databases">
        <title>Thalassotalea euphylliae genome.</title>
        <authorList>
            <person name="Summers S."/>
            <person name="Rice S.A."/>
            <person name="Freckelton M.L."/>
            <person name="Nedved B.T."/>
            <person name="Hadfield M.G."/>
        </authorList>
    </citation>
    <scope>NUCLEOTIDE SEQUENCE [LARGE SCALE GENOMIC DNA]</scope>
    <source>
        <strain evidence="2">H3</strain>
    </source>
</reference>
<gene>
    <name evidence="1" type="ORF">DXX94_18420</name>
</gene>
<evidence type="ECO:0000313" key="1">
    <source>
        <dbReference type="EMBL" id="REL32526.1"/>
    </source>
</evidence>
<dbReference type="EMBL" id="QUOT01000001">
    <property type="protein sequence ID" value="REL32526.1"/>
    <property type="molecule type" value="Genomic_DNA"/>
</dbReference>
<evidence type="ECO:0000313" key="2">
    <source>
        <dbReference type="Proteomes" id="UP000256899"/>
    </source>
</evidence>
<comment type="caution">
    <text evidence="1">The sequence shown here is derived from an EMBL/GenBank/DDBJ whole genome shotgun (WGS) entry which is preliminary data.</text>
</comment>
<accession>A0A3E0U6G8</accession>
<name>A0A3E0U6G8_9GAMM</name>
<proteinExistence type="predicted"/>
<dbReference type="AlphaFoldDB" id="A0A3E0U6G8"/>
<protein>
    <submittedName>
        <fullName evidence="1">ArsR family transcriptional regulator</fullName>
    </submittedName>
</protein>
<keyword evidence="2" id="KW-1185">Reference proteome</keyword>
<sequence length="95" mass="10760">MALQDIKNQHHRLSILRALEALGYRSNDSMIQDTCEAFHNIMSRDQVRTNLRWLEEQGLVTVDTVHDIMNATLTSRGQDVAHGKSFVDGVKRPSA</sequence>
<organism evidence="1 2">
    <name type="scientific">Thalassotalea euphylliae</name>
    <dbReference type="NCBI Taxonomy" id="1655234"/>
    <lineage>
        <taxon>Bacteria</taxon>
        <taxon>Pseudomonadati</taxon>
        <taxon>Pseudomonadota</taxon>
        <taxon>Gammaproteobacteria</taxon>
        <taxon>Alteromonadales</taxon>
        <taxon>Colwelliaceae</taxon>
        <taxon>Thalassotalea</taxon>
    </lineage>
</organism>